<keyword evidence="7" id="KW-0539">Nucleus</keyword>
<dbReference type="InterPro" id="IPR001138">
    <property type="entry name" value="Zn2Cys6_DnaBD"/>
</dbReference>
<feature type="compositionally biased region" description="Pro residues" evidence="8">
    <location>
        <begin position="109"/>
        <end position="121"/>
    </location>
</feature>
<evidence type="ECO:0000259" key="9">
    <source>
        <dbReference type="PROSITE" id="PS50048"/>
    </source>
</evidence>
<dbReference type="EMBL" id="WWBZ02000033">
    <property type="protein sequence ID" value="KAF4307218.1"/>
    <property type="molecule type" value="Genomic_DNA"/>
</dbReference>
<dbReference type="SMART" id="SM00906">
    <property type="entry name" value="Fungal_trans"/>
    <property type="match status" value="1"/>
</dbReference>
<evidence type="ECO:0000256" key="8">
    <source>
        <dbReference type="SAM" id="MobiDB-lite"/>
    </source>
</evidence>
<gene>
    <name evidence="10" type="ORF">GTA08_BOTSDO05888</name>
</gene>
<dbReference type="SUPFAM" id="SSF57701">
    <property type="entry name" value="Zn2/Cys6 DNA-binding domain"/>
    <property type="match status" value="1"/>
</dbReference>
<evidence type="ECO:0000256" key="2">
    <source>
        <dbReference type="ARBA" id="ARBA00022723"/>
    </source>
</evidence>
<evidence type="ECO:0000256" key="7">
    <source>
        <dbReference type="ARBA" id="ARBA00023242"/>
    </source>
</evidence>
<dbReference type="Gene3D" id="4.10.240.10">
    <property type="entry name" value="Zn(2)-C6 fungal-type DNA-binding domain"/>
    <property type="match status" value="1"/>
</dbReference>
<evidence type="ECO:0000313" key="10">
    <source>
        <dbReference type="EMBL" id="KAF4307218.1"/>
    </source>
</evidence>
<comment type="caution">
    <text evidence="10">The sequence shown here is derived from an EMBL/GenBank/DDBJ whole genome shotgun (WGS) entry which is preliminary data.</text>
</comment>
<reference evidence="10" key="1">
    <citation type="submission" date="2020-04" db="EMBL/GenBank/DDBJ databases">
        <title>Genome Assembly and Annotation of Botryosphaeria dothidea sdau 11-99, a Latent Pathogen of Apple Fruit Ring Rot in China.</title>
        <authorList>
            <person name="Yu C."/>
            <person name="Diao Y."/>
            <person name="Lu Q."/>
            <person name="Zhao J."/>
            <person name="Cui S."/>
            <person name="Peng C."/>
            <person name="He B."/>
            <person name="Liu H."/>
        </authorList>
    </citation>
    <scope>NUCLEOTIDE SEQUENCE [LARGE SCALE GENOMIC DNA]</scope>
    <source>
        <strain evidence="10">Sdau11-99</strain>
    </source>
</reference>
<dbReference type="Pfam" id="PF04082">
    <property type="entry name" value="Fungal_trans"/>
    <property type="match status" value="1"/>
</dbReference>
<feature type="region of interest" description="Disordered" evidence="8">
    <location>
        <begin position="90"/>
        <end position="142"/>
    </location>
</feature>
<dbReference type="OrthoDB" id="25921at2759"/>
<feature type="compositionally biased region" description="Low complexity" evidence="8">
    <location>
        <begin position="131"/>
        <end position="142"/>
    </location>
</feature>
<accession>A0A8H4IY31</accession>
<feature type="domain" description="Zn(2)-C6 fungal-type" evidence="9">
    <location>
        <begin position="22"/>
        <end position="50"/>
    </location>
</feature>
<dbReference type="InterPro" id="IPR036864">
    <property type="entry name" value="Zn2-C6_fun-type_DNA-bd_sf"/>
</dbReference>
<evidence type="ECO:0000256" key="1">
    <source>
        <dbReference type="ARBA" id="ARBA00004123"/>
    </source>
</evidence>
<dbReference type="SMART" id="SM00066">
    <property type="entry name" value="GAL4"/>
    <property type="match status" value="1"/>
</dbReference>
<protein>
    <recommendedName>
        <fullName evidence="9">Zn(2)-C6 fungal-type domain-containing protein</fullName>
    </recommendedName>
</protein>
<dbReference type="Proteomes" id="UP000572817">
    <property type="component" value="Unassembled WGS sequence"/>
</dbReference>
<dbReference type="GO" id="GO:0000981">
    <property type="term" value="F:DNA-binding transcription factor activity, RNA polymerase II-specific"/>
    <property type="evidence" value="ECO:0007669"/>
    <property type="project" value="InterPro"/>
</dbReference>
<dbReference type="PROSITE" id="PS50048">
    <property type="entry name" value="ZN2_CY6_FUNGAL_2"/>
    <property type="match status" value="1"/>
</dbReference>
<dbReference type="GO" id="GO:0008270">
    <property type="term" value="F:zinc ion binding"/>
    <property type="evidence" value="ECO:0007669"/>
    <property type="project" value="InterPro"/>
</dbReference>
<evidence type="ECO:0000256" key="5">
    <source>
        <dbReference type="ARBA" id="ARBA00023125"/>
    </source>
</evidence>
<dbReference type="Pfam" id="PF00172">
    <property type="entry name" value="Zn_clus"/>
    <property type="match status" value="1"/>
</dbReference>
<proteinExistence type="predicted"/>
<keyword evidence="4" id="KW-0805">Transcription regulation</keyword>
<dbReference type="AlphaFoldDB" id="A0A8H4IY31"/>
<dbReference type="GO" id="GO:0005634">
    <property type="term" value="C:nucleus"/>
    <property type="evidence" value="ECO:0007669"/>
    <property type="project" value="UniProtKB-SubCell"/>
</dbReference>
<dbReference type="GO" id="GO:0043565">
    <property type="term" value="F:sequence-specific DNA binding"/>
    <property type="evidence" value="ECO:0007669"/>
    <property type="project" value="TreeGrafter"/>
</dbReference>
<organism evidence="10 11">
    <name type="scientific">Botryosphaeria dothidea</name>
    <dbReference type="NCBI Taxonomy" id="55169"/>
    <lineage>
        <taxon>Eukaryota</taxon>
        <taxon>Fungi</taxon>
        <taxon>Dikarya</taxon>
        <taxon>Ascomycota</taxon>
        <taxon>Pezizomycotina</taxon>
        <taxon>Dothideomycetes</taxon>
        <taxon>Dothideomycetes incertae sedis</taxon>
        <taxon>Botryosphaeriales</taxon>
        <taxon>Botryosphaeriaceae</taxon>
        <taxon>Botryosphaeria</taxon>
    </lineage>
</organism>
<name>A0A8H4IY31_9PEZI</name>
<sequence length="712" mass="79012">MASGDESTPGPRPRRDPRLRLACSRCQRRKVRCDGAIPCCNSCRKAGAECIDGDSVRNKGLPRAYVTRLKARIAWLESVVRERCPDINLSSGLDGDFPEASGIEESPLRPLPGPREPPTSPPSGSAPRQPPSADLAQPSPASSALSHEIGLVSLAASQDPKYIGPSSGHLLAKLMPPASARGAGRILRRTQPTVAANDLPFLRDLMETSNHPVSATRDQAINLSATYFDVVHTQYPILHRPTFLRFLDHIYESESPDPTAAFQVYMVLAISATVLSQRLKIALPAEGYCAFAMEYFDCMCIENSIKGLQSLLLLLIFTLHCPSMKLNAWYLNYQCIAALIDLGLQREINTSSGISLLEQEMRTRIFWVVFSLDRSIATMMGRPIGLRDEACELRLPQDIDDDSLSLSSFPNHQPNVPSHMSHAIHLFRLAKLNSEIKYVANSIVRDSPSYAYPNIINIHDWQSSMLQQLDRWVVEIPRSGISETYIDLVCNLRYHSMRMLLLRPSPAIPSPSMESLRQCHHSAISSLRLFDALYKKDLLVHNWITFHSLILSIITMLYCICNVPEIARNTELDVLISDLRISLSILSATGEHWPGAKRSRDLLEEMAASIIRRTVDSSPHRSTHIRTEEARMQPSALNATDAAADPLVPLPLAGLDTPSLIPNAPSSLETERIDAFDAGDIFNHGEVMNSANLDNLMMDMFEDFISPLSTLL</sequence>
<evidence type="ECO:0000256" key="4">
    <source>
        <dbReference type="ARBA" id="ARBA00023015"/>
    </source>
</evidence>
<dbReference type="CDD" id="cd00067">
    <property type="entry name" value="GAL4"/>
    <property type="match status" value="1"/>
</dbReference>
<evidence type="ECO:0000256" key="3">
    <source>
        <dbReference type="ARBA" id="ARBA00022833"/>
    </source>
</evidence>
<keyword evidence="6" id="KW-0804">Transcription</keyword>
<dbReference type="InterPro" id="IPR007219">
    <property type="entry name" value="XnlR_reg_dom"/>
</dbReference>
<dbReference type="GO" id="GO:0045944">
    <property type="term" value="P:positive regulation of transcription by RNA polymerase II"/>
    <property type="evidence" value="ECO:0007669"/>
    <property type="project" value="TreeGrafter"/>
</dbReference>
<dbReference type="PANTHER" id="PTHR47782">
    <property type="entry name" value="ZN(II)2CYS6 TRANSCRIPTION FACTOR (EUROFUNG)-RELATED"/>
    <property type="match status" value="1"/>
</dbReference>
<dbReference type="GO" id="GO:0006351">
    <property type="term" value="P:DNA-templated transcription"/>
    <property type="evidence" value="ECO:0007669"/>
    <property type="project" value="InterPro"/>
</dbReference>
<comment type="subcellular location">
    <subcellularLocation>
        <location evidence="1">Nucleus</location>
    </subcellularLocation>
</comment>
<keyword evidence="2" id="KW-0479">Metal-binding</keyword>
<dbReference type="InterPro" id="IPR052202">
    <property type="entry name" value="Yeast_MetPath_Reg"/>
</dbReference>
<dbReference type="CDD" id="cd12148">
    <property type="entry name" value="fungal_TF_MHR"/>
    <property type="match status" value="1"/>
</dbReference>
<keyword evidence="5" id="KW-0238">DNA-binding</keyword>
<keyword evidence="3" id="KW-0862">Zinc</keyword>
<keyword evidence="11" id="KW-1185">Reference proteome</keyword>
<evidence type="ECO:0000313" key="11">
    <source>
        <dbReference type="Proteomes" id="UP000572817"/>
    </source>
</evidence>
<evidence type="ECO:0000256" key="6">
    <source>
        <dbReference type="ARBA" id="ARBA00023163"/>
    </source>
</evidence>
<dbReference type="PANTHER" id="PTHR47782:SF1">
    <property type="entry name" value="PYRIMIDINE PATHWAY REGULATORY PROTEIN 1"/>
    <property type="match status" value="1"/>
</dbReference>
<dbReference type="CDD" id="cd14653">
    <property type="entry name" value="ZIP_Gal4p-like"/>
    <property type="match status" value="1"/>
</dbReference>